<sequence>MLGGLFLLPVSAAADPEVQTTPLDMVIAVDESASLSSEDVVQEIAATSTIAQAVLNPKSRVTVIGFGSNNGGPNQVAARQVCRPTLVDSEMNRQYLASCVKDLHLRTAAEGADTDHVAALSKSLSALYDDSPVGALKVVFLLTDGKLDVPNSPNYGDGDRNAEARTQLALGLKRAKDTKVQIWPLGFGSGVQQSALDKFSEGGSQDGCDPRSESRPKARVVRDSRDVLRSLSEVYALATCSGLSQTDSTTLEKGQQRDLKIAIPVIATDGTITVTKGDPKIRVDYLDPSGTAVGASSGESTFTRSGENTATESLRIVNPVNGVWTVRLSAPEAMGKQLVSATALWQGAVRASILVDPPSAQIGQNLVVRLSLITRTGALTDANALRGLDFNVVASGVGLTAPRKVPVHDDGKAPDDVKNDGRFAGEFTAPNEVGTLSFTGEVSGVGLHAEQVPVTVQVTSEKAGVEGHVAFVTDGHVNPGATVKGKITTRNATGSAQRAVLTLDGAGPARAAVAPGTAVELPPGDSAHDFSVTFGADAKLGGTSLTLRLVGESDPASVYANGLLTVTIEEPPTWAQRHRWWIVGALVLLLATVVGLWLRRRAWRSRVNARGLVVSLNRDGERVGRELKAPTRWSREFRFTIHNADGRQAALGHYQPGSPRYTASRGRDGVVVRTPQGEMEISFGSDGQPLEGGLMLAFRDERPRRTIGLAKRKKKKQQPRRRPDPRRDGHRDGHGHGDGPQDGGRTEQPPPGGAGRTTPDLDDPWL</sequence>
<keyword evidence="2" id="KW-0472">Membrane</keyword>
<dbReference type="EMBL" id="BAAAUV010000021">
    <property type="protein sequence ID" value="GAA3231074.1"/>
    <property type="molecule type" value="Genomic_DNA"/>
</dbReference>
<dbReference type="NCBIfam" id="NF041940">
    <property type="entry name" value="choice_anch_X"/>
    <property type="match status" value="1"/>
</dbReference>
<dbReference type="InterPro" id="IPR036465">
    <property type="entry name" value="vWFA_dom_sf"/>
</dbReference>
<feature type="compositionally biased region" description="Basic residues" evidence="1">
    <location>
        <begin position="710"/>
        <end position="720"/>
    </location>
</feature>
<evidence type="ECO:0000256" key="2">
    <source>
        <dbReference type="SAM" id="Phobius"/>
    </source>
</evidence>
<dbReference type="PROSITE" id="PS50234">
    <property type="entry name" value="VWFA"/>
    <property type="match status" value="1"/>
</dbReference>
<protein>
    <recommendedName>
        <fullName evidence="3">VWFA domain-containing protein</fullName>
    </recommendedName>
</protein>
<dbReference type="Pfam" id="PF00092">
    <property type="entry name" value="VWA"/>
    <property type="match status" value="1"/>
</dbReference>
<organism evidence="4 5">
    <name type="scientific">Actinocorallia longicatena</name>
    <dbReference type="NCBI Taxonomy" id="111803"/>
    <lineage>
        <taxon>Bacteria</taxon>
        <taxon>Bacillati</taxon>
        <taxon>Actinomycetota</taxon>
        <taxon>Actinomycetes</taxon>
        <taxon>Streptosporangiales</taxon>
        <taxon>Thermomonosporaceae</taxon>
        <taxon>Actinocorallia</taxon>
    </lineage>
</organism>
<feature type="region of interest" description="Disordered" evidence="1">
    <location>
        <begin position="198"/>
        <end position="219"/>
    </location>
</feature>
<keyword evidence="2" id="KW-1133">Transmembrane helix</keyword>
<dbReference type="Gene3D" id="3.40.50.410">
    <property type="entry name" value="von Willebrand factor, type A domain"/>
    <property type="match status" value="1"/>
</dbReference>
<feature type="domain" description="VWFA" evidence="3">
    <location>
        <begin position="24"/>
        <end position="235"/>
    </location>
</feature>
<proteinExistence type="predicted"/>
<evidence type="ECO:0000313" key="4">
    <source>
        <dbReference type="EMBL" id="GAA3231074.1"/>
    </source>
</evidence>
<feature type="compositionally biased region" description="Basic and acidic residues" evidence="1">
    <location>
        <begin position="721"/>
        <end position="739"/>
    </location>
</feature>
<evidence type="ECO:0000313" key="5">
    <source>
        <dbReference type="Proteomes" id="UP001501237"/>
    </source>
</evidence>
<dbReference type="InterPro" id="IPR002035">
    <property type="entry name" value="VWF_A"/>
</dbReference>
<name>A0ABP6QJF3_9ACTN</name>
<keyword evidence="2" id="KW-0812">Transmembrane</keyword>
<dbReference type="Proteomes" id="UP001501237">
    <property type="component" value="Unassembled WGS sequence"/>
</dbReference>
<dbReference type="SMART" id="SM00327">
    <property type="entry name" value="VWA"/>
    <property type="match status" value="1"/>
</dbReference>
<evidence type="ECO:0000256" key="1">
    <source>
        <dbReference type="SAM" id="MobiDB-lite"/>
    </source>
</evidence>
<comment type="caution">
    <text evidence="4">The sequence shown here is derived from an EMBL/GenBank/DDBJ whole genome shotgun (WGS) entry which is preliminary data.</text>
</comment>
<accession>A0ABP6QJF3</accession>
<evidence type="ECO:0000259" key="3">
    <source>
        <dbReference type="PROSITE" id="PS50234"/>
    </source>
</evidence>
<reference evidence="5" key="1">
    <citation type="journal article" date="2019" name="Int. J. Syst. Evol. Microbiol.">
        <title>The Global Catalogue of Microorganisms (GCM) 10K type strain sequencing project: providing services to taxonomists for standard genome sequencing and annotation.</title>
        <authorList>
            <consortium name="The Broad Institute Genomics Platform"/>
            <consortium name="The Broad Institute Genome Sequencing Center for Infectious Disease"/>
            <person name="Wu L."/>
            <person name="Ma J."/>
        </authorList>
    </citation>
    <scope>NUCLEOTIDE SEQUENCE [LARGE SCALE GENOMIC DNA]</scope>
    <source>
        <strain evidence="5">JCM 9377</strain>
    </source>
</reference>
<keyword evidence="5" id="KW-1185">Reference proteome</keyword>
<feature type="transmembrane region" description="Helical" evidence="2">
    <location>
        <begin position="580"/>
        <end position="598"/>
    </location>
</feature>
<dbReference type="SUPFAM" id="SSF53300">
    <property type="entry name" value="vWA-like"/>
    <property type="match status" value="1"/>
</dbReference>
<feature type="region of interest" description="Disordered" evidence="1">
    <location>
        <begin position="699"/>
        <end position="766"/>
    </location>
</feature>
<feature type="compositionally biased region" description="Basic and acidic residues" evidence="1">
    <location>
        <begin position="208"/>
        <end position="219"/>
    </location>
</feature>
<gene>
    <name evidence="4" type="ORF">GCM10010468_61990</name>
</gene>
<dbReference type="CDD" id="cd00198">
    <property type="entry name" value="vWFA"/>
    <property type="match status" value="1"/>
</dbReference>